<keyword evidence="3 7" id="KW-0418">Kinase</keyword>
<dbReference type="Pfam" id="PF00069">
    <property type="entry name" value="Pkinase"/>
    <property type="match status" value="1"/>
</dbReference>
<keyword evidence="8" id="KW-1185">Reference proteome</keyword>
<proteinExistence type="predicted"/>
<dbReference type="InterPro" id="IPR011009">
    <property type="entry name" value="Kinase-like_dom_sf"/>
</dbReference>
<dbReference type="Gene3D" id="3.30.200.20">
    <property type="entry name" value="Phosphorylase Kinase, domain 1"/>
    <property type="match status" value="1"/>
</dbReference>
<dbReference type="PANTHER" id="PTHR43289">
    <property type="entry name" value="MITOGEN-ACTIVATED PROTEIN KINASE KINASE KINASE 20-RELATED"/>
    <property type="match status" value="1"/>
</dbReference>
<dbReference type="OrthoDB" id="9791419at2"/>
<evidence type="ECO:0000313" key="8">
    <source>
        <dbReference type="Proteomes" id="UP000248259"/>
    </source>
</evidence>
<dbReference type="PROSITE" id="PS00107">
    <property type="entry name" value="PROTEIN_KINASE_ATP"/>
    <property type="match status" value="1"/>
</dbReference>
<dbReference type="GO" id="GO:0004674">
    <property type="term" value="F:protein serine/threonine kinase activity"/>
    <property type="evidence" value="ECO:0007669"/>
    <property type="project" value="UniProtKB-KW"/>
</dbReference>
<keyword evidence="1" id="KW-0808">Transferase</keyword>
<dbReference type="RefSeq" id="WP_110527342.1">
    <property type="nucleotide sequence ID" value="NZ_QKOE01000015.1"/>
</dbReference>
<comment type="caution">
    <text evidence="7">The sequence shown here is derived from an EMBL/GenBank/DDBJ whole genome shotgun (WGS) entry which is preliminary data.</text>
</comment>
<organism evidence="7 8">
    <name type="scientific">Parazoarcus communis SWub3 = DSM 12120</name>
    <dbReference type="NCBI Taxonomy" id="1121029"/>
    <lineage>
        <taxon>Bacteria</taxon>
        <taxon>Pseudomonadati</taxon>
        <taxon>Pseudomonadota</taxon>
        <taxon>Betaproteobacteria</taxon>
        <taxon>Rhodocyclales</taxon>
        <taxon>Zoogloeaceae</taxon>
        <taxon>Parazoarcus</taxon>
    </lineage>
</organism>
<dbReference type="InterPro" id="IPR000719">
    <property type="entry name" value="Prot_kinase_dom"/>
</dbReference>
<dbReference type="AlphaFoldDB" id="A0A323UTD8"/>
<dbReference type="SUPFAM" id="SSF56112">
    <property type="entry name" value="Protein kinase-like (PK-like)"/>
    <property type="match status" value="1"/>
</dbReference>
<dbReference type="InterPro" id="IPR008271">
    <property type="entry name" value="Ser/Thr_kinase_AS"/>
</dbReference>
<dbReference type="PANTHER" id="PTHR43289:SF6">
    <property type="entry name" value="SERINE_THREONINE-PROTEIN KINASE NEKL-3"/>
    <property type="match status" value="1"/>
</dbReference>
<feature type="domain" description="Protein kinase" evidence="6">
    <location>
        <begin position="10"/>
        <end position="275"/>
    </location>
</feature>
<dbReference type="Pfam" id="PF26309">
    <property type="entry name" value="DUF8082"/>
    <property type="match status" value="2"/>
</dbReference>
<dbReference type="Proteomes" id="UP000248259">
    <property type="component" value="Unassembled WGS sequence"/>
</dbReference>
<dbReference type="PROSITE" id="PS00108">
    <property type="entry name" value="PROTEIN_KINASE_ST"/>
    <property type="match status" value="1"/>
</dbReference>
<feature type="binding site" evidence="5">
    <location>
        <position position="39"/>
    </location>
    <ligand>
        <name>ATP</name>
        <dbReference type="ChEBI" id="CHEBI:30616"/>
    </ligand>
</feature>
<dbReference type="EMBL" id="QKOE01000015">
    <property type="protein sequence ID" value="PZA15303.1"/>
    <property type="molecule type" value="Genomic_DNA"/>
</dbReference>
<protein>
    <submittedName>
        <fullName evidence="7">Serine/threonine protein kinase</fullName>
    </submittedName>
</protein>
<evidence type="ECO:0000313" key="7">
    <source>
        <dbReference type="EMBL" id="PZA15303.1"/>
    </source>
</evidence>
<dbReference type="InterPro" id="IPR058395">
    <property type="entry name" value="DUF8082"/>
</dbReference>
<evidence type="ECO:0000259" key="6">
    <source>
        <dbReference type="PROSITE" id="PS50011"/>
    </source>
</evidence>
<dbReference type="PROSITE" id="PS50011">
    <property type="entry name" value="PROTEIN_KINASE_DOM"/>
    <property type="match status" value="1"/>
</dbReference>
<dbReference type="Gene3D" id="1.10.510.10">
    <property type="entry name" value="Transferase(Phosphotransferase) domain 1"/>
    <property type="match status" value="1"/>
</dbReference>
<sequence length="485" mass="52046">MSHPQHLGKYQIQAVLGKGGMGTVYRAHDPAIDRVVALKTIRRELIEAGDGQGMVERFRNEARAAGRLNHPGIVAIYDFGEDEQVAFIAMEYVDGCGLGQYLRQGRKLPVADVVSIMIQLLEALDYVHQRGVIHRDIKAANLLITANGRLKITDFGIARIDMANLTQVGSVIGTPSTMAPEQFLGLAVDHRADLFAAGVVFYEMLTGERPFTGGMEAMAYQVCNVQQLPPSAHNPELSPLFDAILTQALAKRADERYADAAAFAVALREAYEAAFRTPPSPVVSEETVVMTAAAVRASLAAMQAQHAGPVTSMPLSPTLATPLPTQWQEDTLRTVERQLAAHIGPLARVIVRKAATTSADLGELYRQLEDKLDTEEARRKFRDGLSRAGLAQPSAPTCVVTSAVGGGLAVVTTTPKSAQEVAVTPAQIERATQLLARHLGPIAGVLVKRAARDGADLNQFGALLAAQIDDPVIRSRFLADLGKTG</sequence>
<evidence type="ECO:0000256" key="1">
    <source>
        <dbReference type="ARBA" id="ARBA00022679"/>
    </source>
</evidence>
<reference evidence="7 8" key="1">
    <citation type="submission" date="2018-06" db="EMBL/GenBank/DDBJ databases">
        <title>Azoarcus communis strain SWub3 genome.</title>
        <authorList>
            <person name="Zorraquino Salvo V."/>
            <person name="Toubiana D."/>
            <person name="Blumwald E."/>
        </authorList>
    </citation>
    <scope>NUCLEOTIDE SEQUENCE [LARGE SCALE GENOMIC DNA]</scope>
    <source>
        <strain evidence="7 8">SWub3</strain>
    </source>
</reference>
<keyword evidence="7" id="KW-0723">Serine/threonine-protein kinase</keyword>
<dbReference type="SMART" id="SM00220">
    <property type="entry name" value="S_TKc"/>
    <property type="match status" value="1"/>
</dbReference>
<keyword evidence="2 5" id="KW-0547">Nucleotide-binding</keyword>
<dbReference type="GO" id="GO:0005524">
    <property type="term" value="F:ATP binding"/>
    <property type="evidence" value="ECO:0007669"/>
    <property type="project" value="UniProtKB-UniRule"/>
</dbReference>
<gene>
    <name evidence="7" type="ORF">DNK49_17275</name>
</gene>
<dbReference type="InterPro" id="IPR017441">
    <property type="entry name" value="Protein_kinase_ATP_BS"/>
</dbReference>
<accession>A0A323UTD8</accession>
<evidence type="ECO:0000256" key="2">
    <source>
        <dbReference type="ARBA" id="ARBA00022741"/>
    </source>
</evidence>
<name>A0A323UTD8_9RHOO</name>
<evidence type="ECO:0000256" key="5">
    <source>
        <dbReference type="PROSITE-ProRule" id="PRU10141"/>
    </source>
</evidence>
<evidence type="ECO:0000256" key="4">
    <source>
        <dbReference type="ARBA" id="ARBA00022840"/>
    </source>
</evidence>
<dbReference type="CDD" id="cd14014">
    <property type="entry name" value="STKc_PknB_like"/>
    <property type="match status" value="1"/>
</dbReference>
<keyword evidence="4 5" id="KW-0067">ATP-binding</keyword>
<evidence type="ECO:0000256" key="3">
    <source>
        <dbReference type="ARBA" id="ARBA00022777"/>
    </source>
</evidence>